<keyword evidence="2" id="KW-0472">Membrane</keyword>
<protein>
    <submittedName>
        <fullName evidence="3">Uncharacterized protein</fullName>
    </submittedName>
</protein>
<keyword evidence="2" id="KW-0812">Transmembrane</keyword>
<dbReference type="Proteomes" id="UP001146793">
    <property type="component" value="Unassembled WGS sequence"/>
</dbReference>
<name>A0AAV7Z0Q9_9EUKA</name>
<keyword evidence="2" id="KW-1133">Transmembrane helix</keyword>
<evidence type="ECO:0000256" key="1">
    <source>
        <dbReference type="SAM" id="Coils"/>
    </source>
</evidence>
<reference evidence="3" key="1">
    <citation type="submission" date="2022-08" db="EMBL/GenBank/DDBJ databases">
        <title>Novel sulphate-reducing endosymbionts in the free-living metamonad Anaeramoeba.</title>
        <authorList>
            <person name="Jerlstrom-Hultqvist J."/>
            <person name="Cepicka I."/>
            <person name="Gallot-Lavallee L."/>
            <person name="Salas-Leiva D."/>
            <person name="Curtis B.A."/>
            <person name="Zahonova K."/>
            <person name="Pipaliya S."/>
            <person name="Dacks J."/>
            <person name="Roger A.J."/>
        </authorList>
    </citation>
    <scope>NUCLEOTIDE SEQUENCE</scope>
    <source>
        <strain evidence="3">Busselton2</strain>
    </source>
</reference>
<evidence type="ECO:0000313" key="4">
    <source>
        <dbReference type="Proteomes" id="UP001146793"/>
    </source>
</evidence>
<organism evidence="3 4">
    <name type="scientific">Anaeramoeba flamelloides</name>
    <dbReference type="NCBI Taxonomy" id="1746091"/>
    <lineage>
        <taxon>Eukaryota</taxon>
        <taxon>Metamonada</taxon>
        <taxon>Anaeramoebidae</taxon>
        <taxon>Anaeramoeba</taxon>
    </lineage>
</organism>
<evidence type="ECO:0000256" key="2">
    <source>
        <dbReference type="SAM" id="Phobius"/>
    </source>
</evidence>
<dbReference type="EMBL" id="JANTQA010000042">
    <property type="protein sequence ID" value="KAJ3434554.1"/>
    <property type="molecule type" value="Genomic_DNA"/>
</dbReference>
<accession>A0AAV7Z0Q9</accession>
<comment type="caution">
    <text evidence="3">The sequence shown here is derived from an EMBL/GenBank/DDBJ whole genome shotgun (WGS) entry which is preliminary data.</text>
</comment>
<keyword evidence="1" id="KW-0175">Coiled coil</keyword>
<proteinExistence type="predicted"/>
<feature type="transmembrane region" description="Helical" evidence="2">
    <location>
        <begin position="80"/>
        <end position="101"/>
    </location>
</feature>
<dbReference type="AlphaFoldDB" id="A0AAV7Z0Q9"/>
<evidence type="ECO:0000313" key="3">
    <source>
        <dbReference type="EMBL" id="KAJ3434554.1"/>
    </source>
</evidence>
<sequence>MSEKTFNSEQLTKKEALDFIKNSEELLKEYQAELENEKNDLVDEIQTLHNEKIDTTITLATENHGLVADKFQSYHLKNCFYFFLLLVALLVVFGILTKLNFQTNNGVY</sequence>
<feature type="coiled-coil region" evidence="1">
    <location>
        <begin position="13"/>
        <end position="51"/>
    </location>
</feature>
<gene>
    <name evidence="3" type="ORF">M0812_01672</name>
</gene>